<dbReference type="Proteomes" id="UP001500902">
    <property type="component" value="Unassembled WGS sequence"/>
</dbReference>
<accession>A0ABP7BT00</accession>
<dbReference type="RefSeq" id="WP_344878645.1">
    <property type="nucleotide sequence ID" value="NZ_BAAAZP010000073.1"/>
</dbReference>
<comment type="caution">
    <text evidence="1">The sequence shown here is derived from an EMBL/GenBank/DDBJ whole genome shotgun (WGS) entry which is preliminary data.</text>
</comment>
<dbReference type="Gene3D" id="3.40.50.300">
    <property type="entry name" value="P-loop containing nucleotide triphosphate hydrolases"/>
    <property type="match status" value="1"/>
</dbReference>
<organism evidence="1 2">
    <name type="scientific">Nonomuraea antimicrobica</name>
    <dbReference type="NCBI Taxonomy" id="561173"/>
    <lineage>
        <taxon>Bacteria</taxon>
        <taxon>Bacillati</taxon>
        <taxon>Actinomycetota</taxon>
        <taxon>Actinomycetes</taxon>
        <taxon>Streptosporangiales</taxon>
        <taxon>Streptosporangiaceae</taxon>
        <taxon>Nonomuraea</taxon>
    </lineage>
</organism>
<dbReference type="InterPro" id="IPR051135">
    <property type="entry name" value="Gal/GlcNAc/GalNAc_ST"/>
</dbReference>
<reference evidence="2" key="1">
    <citation type="journal article" date="2019" name="Int. J. Syst. Evol. Microbiol.">
        <title>The Global Catalogue of Microorganisms (GCM) 10K type strain sequencing project: providing services to taxonomists for standard genome sequencing and annotation.</title>
        <authorList>
            <consortium name="The Broad Institute Genomics Platform"/>
            <consortium name="The Broad Institute Genome Sequencing Center for Infectious Disease"/>
            <person name="Wu L."/>
            <person name="Ma J."/>
        </authorList>
    </citation>
    <scope>NUCLEOTIDE SEQUENCE [LARGE SCALE GENOMIC DNA]</scope>
    <source>
        <strain evidence="2">JCM 16904</strain>
    </source>
</reference>
<evidence type="ECO:0000313" key="2">
    <source>
        <dbReference type="Proteomes" id="UP001500902"/>
    </source>
</evidence>
<dbReference type="SUPFAM" id="SSF52540">
    <property type="entry name" value="P-loop containing nucleoside triphosphate hydrolases"/>
    <property type="match status" value="1"/>
</dbReference>
<name>A0ABP7BT00_9ACTN</name>
<dbReference type="InterPro" id="IPR027417">
    <property type="entry name" value="P-loop_NTPase"/>
</dbReference>
<protein>
    <submittedName>
        <fullName evidence="1">Sulfotransferase</fullName>
    </submittedName>
</protein>
<keyword evidence="2" id="KW-1185">Reference proteome</keyword>
<dbReference type="Pfam" id="PF13469">
    <property type="entry name" value="Sulfotransfer_3"/>
    <property type="match status" value="1"/>
</dbReference>
<gene>
    <name evidence="1" type="ORF">GCM10022224_036290</name>
</gene>
<dbReference type="PANTHER" id="PTHR10704">
    <property type="entry name" value="CARBOHYDRATE SULFOTRANSFERASE"/>
    <property type="match status" value="1"/>
</dbReference>
<sequence>MRVLHVTGAGRSGSTLLGSMLGQIPGFCNVGEAGYLWERGLAAGGACGCGRPVRLCPVWSAVLERAFPELDELAELARRHRAATRGWRVMAAALPGHAVPAPGDHLRLLARLYRALAEVTGCAVVVDSTKPAPYGHLLARTPDVELKVVHLVRDPRAVAWSWQRRKAGEGADAMAVRPAWQSALLWHAGNRAAARLSGDDYLLLRYEDLVAEPEHWLRRVARLVGHAEPEIPEIDADGVLLRPTHTVAGNVDRHRTGRTPLRLDSQWAGAMPAATRRLVELLTFPAGRRYGYHR</sequence>
<evidence type="ECO:0000313" key="1">
    <source>
        <dbReference type="EMBL" id="GAA3668901.1"/>
    </source>
</evidence>
<dbReference type="EMBL" id="BAAAZP010000073">
    <property type="protein sequence ID" value="GAA3668901.1"/>
    <property type="molecule type" value="Genomic_DNA"/>
</dbReference>
<proteinExistence type="predicted"/>
<dbReference type="PANTHER" id="PTHR10704:SF44">
    <property type="entry name" value="LD35051P-RELATED"/>
    <property type="match status" value="1"/>
</dbReference>